<evidence type="ECO:0000313" key="5">
    <source>
        <dbReference type="EMBL" id="GLD70893.1"/>
    </source>
</evidence>
<accession>A0AAD3RIY8</accession>
<gene>
    <name evidence="5" type="ORF">AKAME5_002221200</name>
</gene>
<keyword evidence="2" id="KW-0175">Coiled coil</keyword>
<evidence type="ECO:0000256" key="1">
    <source>
        <dbReference type="ARBA" id="ARBA00021375"/>
    </source>
</evidence>
<feature type="transmembrane region" description="Helical" evidence="3">
    <location>
        <begin position="59"/>
        <end position="86"/>
    </location>
</feature>
<evidence type="ECO:0000313" key="6">
    <source>
        <dbReference type="Proteomes" id="UP001279410"/>
    </source>
</evidence>
<evidence type="ECO:0000256" key="3">
    <source>
        <dbReference type="SAM" id="Phobius"/>
    </source>
</evidence>
<protein>
    <recommendedName>
        <fullName evidence="1">Myb/SANT-like DNA-binding domain-containing protein 4</fullName>
    </recommendedName>
</protein>
<feature type="domain" description="Myb/SANT-like DNA-binding" evidence="4">
    <location>
        <begin position="95"/>
        <end position="129"/>
    </location>
</feature>
<name>A0AAD3RIY8_LATJO</name>
<dbReference type="InterPro" id="IPR028002">
    <property type="entry name" value="Myb_DNA-bind_5"/>
</dbReference>
<organism evidence="5 6">
    <name type="scientific">Lates japonicus</name>
    <name type="common">Japanese lates</name>
    <dbReference type="NCBI Taxonomy" id="270547"/>
    <lineage>
        <taxon>Eukaryota</taxon>
        <taxon>Metazoa</taxon>
        <taxon>Chordata</taxon>
        <taxon>Craniata</taxon>
        <taxon>Vertebrata</taxon>
        <taxon>Euteleostomi</taxon>
        <taxon>Actinopterygii</taxon>
        <taxon>Neopterygii</taxon>
        <taxon>Teleostei</taxon>
        <taxon>Neoteleostei</taxon>
        <taxon>Acanthomorphata</taxon>
        <taxon>Carangaria</taxon>
        <taxon>Carangaria incertae sedis</taxon>
        <taxon>Centropomidae</taxon>
        <taxon>Lates</taxon>
    </lineage>
</organism>
<keyword evidence="3" id="KW-1133">Transmembrane helix</keyword>
<evidence type="ECO:0000256" key="2">
    <source>
        <dbReference type="ARBA" id="ARBA00023054"/>
    </source>
</evidence>
<proteinExistence type="predicted"/>
<dbReference type="PANTHER" id="PTHR21732">
    <property type="entry name" value="MYB/SANT-LIKE DNA-BINDING DOMAIN-CONTAINING PROTEIN 4"/>
    <property type="match status" value="1"/>
</dbReference>
<keyword evidence="5" id="KW-0238">DNA-binding</keyword>
<evidence type="ECO:0000259" key="4">
    <source>
        <dbReference type="Pfam" id="PF13873"/>
    </source>
</evidence>
<dbReference type="AlphaFoldDB" id="A0AAD3RIY8"/>
<dbReference type="EMBL" id="BRZM01000458">
    <property type="protein sequence ID" value="GLD70893.1"/>
    <property type="molecule type" value="Genomic_DNA"/>
</dbReference>
<keyword evidence="3" id="KW-0472">Membrane</keyword>
<dbReference type="GO" id="GO:0003677">
    <property type="term" value="F:DNA binding"/>
    <property type="evidence" value="ECO:0007669"/>
    <property type="project" value="UniProtKB-KW"/>
</dbReference>
<keyword evidence="3" id="KW-0812">Transmembrane</keyword>
<reference evidence="5" key="1">
    <citation type="submission" date="2022-08" db="EMBL/GenBank/DDBJ databases">
        <title>Genome sequencing of akame (Lates japonicus).</title>
        <authorList>
            <person name="Hashiguchi Y."/>
            <person name="Takahashi H."/>
        </authorList>
    </citation>
    <scope>NUCLEOTIDE SEQUENCE</scope>
    <source>
        <strain evidence="5">Kochi</strain>
    </source>
</reference>
<dbReference type="InterPro" id="IPR026162">
    <property type="entry name" value="MSANTD4"/>
</dbReference>
<dbReference type="Proteomes" id="UP001279410">
    <property type="component" value="Unassembled WGS sequence"/>
</dbReference>
<keyword evidence="6" id="KW-1185">Reference proteome</keyword>
<dbReference type="PANTHER" id="PTHR21732:SF0">
    <property type="entry name" value="MYB_SANT-LIKE DNA-BINDING DOMAIN-CONTAINING PROTEIN 4"/>
    <property type="match status" value="1"/>
</dbReference>
<comment type="caution">
    <text evidence="5">The sequence shown here is derived from an EMBL/GenBank/DDBJ whole genome shotgun (WGS) entry which is preliminary data.</text>
</comment>
<sequence length="151" mass="17146">MKIVFLRCCFDCGTSVCVRNNPESFQPVMPLCLCKPTWQQSSPENKGGKLRKSCHNNPLYLSSSLCFSLCISGVFCPLLAAKLDFLQVKHLKRKRKSNYSVRETQTLIREIHKRRDVLFSRQQNTAINELEKTGHGREVATLSNSLGEAKL</sequence>
<dbReference type="Pfam" id="PF13873">
    <property type="entry name" value="Myb_DNA-bind_5"/>
    <property type="match status" value="1"/>
</dbReference>